<dbReference type="AlphaFoldDB" id="A0A4Z2G8I7"/>
<keyword evidence="2" id="KW-0732">Signal</keyword>
<dbReference type="EMBL" id="SRLO01000668">
    <property type="protein sequence ID" value="TNN49124.1"/>
    <property type="molecule type" value="Genomic_DNA"/>
</dbReference>
<dbReference type="Proteomes" id="UP000314294">
    <property type="component" value="Unassembled WGS sequence"/>
</dbReference>
<evidence type="ECO:0000256" key="1">
    <source>
        <dbReference type="SAM" id="MobiDB-lite"/>
    </source>
</evidence>
<feature type="signal peptide" evidence="2">
    <location>
        <begin position="1"/>
        <end position="22"/>
    </location>
</feature>
<evidence type="ECO:0000313" key="3">
    <source>
        <dbReference type="EMBL" id="TNN49124.1"/>
    </source>
</evidence>
<evidence type="ECO:0000313" key="4">
    <source>
        <dbReference type="Proteomes" id="UP000314294"/>
    </source>
</evidence>
<name>A0A4Z2G8I7_9TELE</name>
<sequence length="450" mass="48799">MVLSGLIRTGLVLFLRSCSCLAGLPTHSSNLRSTTGSTVSWRKAVVHVLHGHQDDLPQALQQHHVQLGEVELQALVQEAHHLLGEGHHGVAQVHPAVVAGVLIEAADAAAAHLVLRRRRMGRLDVFDQQGLQAEGQVQADVGVHKHPHGRFGPHHEGGVAARVARKVHLKLLGRLQQAGEEDVAELVDVEQRGSFDAELPDGRLDRGRAVLQEQLAGLGGLACNADGNQSDRLRAERSGDNSNTRTSVSCRTRSSTFSRSSLTLWVTGWSLRYSLSLSSRSTAPSKSLWAMQTSRSSGSSWIQSRPRSTLSPAAGGSSSSWSKGLVDTSALAGDVGASSSSGLCRSLVTLFFLVSSRISSHSFLILLFSAWKMRLSGNMRILNMSFMGGLSFTLTTAKLSRSYRALYLYFTVPRRFGSQVAINRQSFMRNAWTFWMGDMLSASNSTRSPL</sequence>
<feature type="compositionally biased region" description="Basic and acidic residues" evidence="1">
    <location>
        <begin position="229"/>
        <end position="239"/>
    </location>
</feature>
<feature type="region of interest" description="Disordered" evidence="1">
    <location>
        <begin position="226"/>
        <end position="250"/>
    </location>
</feature>
<feature type="chain" id="PRO_5021279407" description="Secreted protein" evidence="2">
    <location>
        <begin position="23"/>
        <end position="450"/>
    </location>
</feature>
<feature type="region of interest" description="Disordered" evidence="1">
    <location>
        <begin position="298"/>
        <end position="321"/>
    </location>
</feature>
<evidence type="ECO:0000256" key="2">
    <source>
        <dbReference type="SAM" id="SignalP"/>
    </source>
</evidence>
<protein>
    <recommendedName>
        <fullName evidence="5">Secreted protein</fullName>
    </recommendedName>
</protein>
<evidence type="ECO:0008006" key="5">
    <source>
        <dbReference type="Google" id="ProtNLM"/>
    </source>
</evidence>
<keyword evidence="4" id="KW-1185">Reference proteome</keyword>
<proteinExistence type="predicted"/>
<accession>A0A4Z2G8I7</accession>
<gene>
    <name evidence="3" type="ORF">EYF80_040666</name>
</gene>
<organism evidence="3 4">
    <name type="scientific">Liparis tanakae</name>
    <name type="common">Tanaka's snailfish</name>
    <dbReference type="NCBI Taxonomy" id="230148"/>
    <lineage>
        <taxon>Eukaryota</taxon>
        <taxon>Metazoa</taxon>
        <taxon>Chordata</taxon>
        <taxon>Craniata</taxon>
        <taxon>Vertebrata</taxon>
        <taxon>Euteleostomi</taxon>
        <taxon>Actinopterygii</taxon>
        <taxon>Neopterygii</taxon>
        <taxon>Teleostei</taxon>
        <taxon>Neoteleostei</taxon>
        <taxon>Acanthomorphata</taxon>
        <taxon>Eupercaria</taxon>
        <taxon>Perciformes</taxon>
        <taxon>Cottioidei</taxon>
        <taxon>Cottales</taxon>
        <taxon>Liparidae</taxon>
        <taxon>Liparis</taxon>
    </lineage>
</organism>
<reference evidence="3 4" key="1">
    <citation type="submission" date="2019-03" db="EMBL/GenBank/DDBJ databases">
        <title>First draft genome of Liparis tanakae, snailfish: a comprehensive survey of snailfish specific genes.</title>
        <authorList>
            <person name="Kim W."/>
            <person name="Song I."/>
            <person name="Jeong J.-H."/>
            <person name="Kim D."/>
            <person name="Kim S."/>
            <person name="Ryu S."/>
            <person name="Song J.Y."/>
            <person name="Lee S.K."/>
        </authorList>
    </citation>
    <scope>NUCLEOTIDE SEQUENCE [LARGE SCALE GENOMIC DNA]</scope>
    <source>
        <tissue evidence="3">Muscle</tissue>
    </source>
</reference>
<comment type="caution">
    <text evidence="3">The sequence shown here is derived from an EMBL/GenBank/DDBJ whole genome shotgun (WGS) entry which is preliminary data.</text>
</comment>